<sequence length="681" mass="70292">MEKKNKHATHSTTGGAFPATVWPVHRSERAAAYSGTDALGVWQRGNMLAAVGANDSAGAGAGVRWLAESEPSAQGVRQQARMLRMATQVPGLLEARAPPPAEEMVAHFERMHAALDIPRDLLLGLFGDAVSQPEPARAGSLVAVAGRRALFAGGPAGTQLWAQQLGSADAACVLEFAAPLRQVSARAAFPDVCGVRTDGVAALVRLGPAPSMAPAAVDGAAYDLSRGDRRTCHAAWSPWAAAEAALASSTGAVRLWDAAAAQQTELTAGGGGDGTGWAACEFWGAPRVLLTATGAALGCVDARARRTALVLLDVAVSPHTSAGEVLTAAAPSALHAMHAVVASTHALRLYDRRYARQPLLAWAVDAQAAPAFVATAAVAGRGVIVVATRAANVSVFDYAQPAPDAPLAAGAQTALRLPPLSARAMQDACAIDPSAPAAPRVPLAGIALSAAGDGPVLCLALDALGGLAEVRLGEDAPSAARLGSDASPAAPASAESPRAHCRRREEAWEQLRTSGAPFERLDLRPAYNELHRAAASASASAPFDEGAAPEAQCDKLAESLAAIFAEQTAGNAPDHTRLLDRMWTDEAAAPAAEPTQPRHKRKARASAAAVRHVQTQPQPQPQPLASFSQPPPLASFSQPPLGLFRPARGAQRARQPTLPASASQPQPQPHAKKKKQRRSGF</sequence>
<reference evidence="1" key="1">
    <citation type="submission" date="2022-07" db="EMBL/GenBank/DDBJ databases">
        <title>Phylogenomic reconstructions and comparative analyses of Kickxellomycotina fungi.</title>
        <authorList>
            <person name="Reynolds N.K."/>
            <person name="Stajich J.E."/>
            <person name="Barry K."/>
            <person name="Grigoriev I.V."/>
            <person name="Crous P."/>
            <person name="Smith M.E."/>
        </authorList>
    </citation>
    <scope>NUCLEOTIDE SEQUENCE</scope>
    <source>
        <strain evidence="1">Benny 63K</strain>
    </source>
</reference>
<organism evidence="1 2">
    <name type="scientific">Kickxella alabastrina</name>
    <dbReference type="NCBI Taxonomy" id="61397"/>
    <lineage>
        <taxon>Eukaryota</taxon>
        <taxon>Fungi</taxon>
        <taxon>Fungi incertae sedis</taxon>
        <taxon>Zoopagomycota</taxon>
        <taxon>Kickxellomycotina</taxon>
        <taxon>Kickxellomycetes</taxon>
        <taxon>Kickxellales</taxon>
        <taxon>Kickxellaceae</taxon>
        <taxon>Kickxella</taxon>
    </lineage>
</organism>
<accession>A0ACC1I6Q5</accession>
<dbReference type="Proteomes" id="UP001150581">
    <property type="component" value="Unassembled WGS sequence"/>
</dbReference>
<protein>
    <submittedName>
        <fullName evidence="1">Uncharacterized protein</fullName>
    </submittedName>
</protein>
<comment type="caution">
    <text evidence="1">The sequence shown here is derived from an EMBL/GenBank/DDBJ whole genome shotgun (WGS) entry which is preliminary data.</text>
</comment>
<evidence type="ECO:0000313" key="2">
    <source>
        <dbReference type="Proteomes" id="UP001150581"/>
    </source>
</evidence>
<evidence type="ECO:0000313" key="1">
    <source>
        <dbReference type="EMBL" id="KAJ1889106.1"/>
    </source>
</evidence>
<keyword evidence="2" id="KW-1185">Reference proteome</keyword>
<gene>
    <name evidence="1" type="ORF">LPJ66_008214</name>
</gene>
<proteinExistence type="predicted"/>
<name>A0ACC1I6Q5_9FUNG</name>
<dbReference type="EMBL" id="JANBPG010001609">
    <property type="protein sequence ID" value="KAJ1889106.1"/>
    <property type="molecule type" value="Genomic_DNA"/>
</dbReference>